<name>W7UDI8_RUMFL</name>
<dbReference type="PATRIC" id="fig|1341157.4.peg.2662"/>
<organism evidence="1 2">
    <name type="scientific">Ruminococcus flavefaciens 007c</name>
    <dbReference type="NCBI Taxonomy" id="1341157"/>
    <lineage>
        <taxon>Bacteria</taxon>
        <taxon>Bacillati</taxon>
        <taxon>Bacillota</taxon>
        <taxon>Clostridia</taxon>
        <taxon>Eubacteriales</taxon>
        <taxon>Oscillospiraceae</taxon>
        <taxon>Ruminococcus</taxon>
    </lineage>
</organism>
<comment type="caution">
    <text evidence="1">The sequence shown here is derived from an EMBL/GenBank/DDBJ whole genome shotgun (WGS) entry which is preliminary data.</text>
</comment>
<dbReference type="RefSeq" id="WP_037300467.1">
    <property type="nucleotide sequence ID" value="NZ_ATAX01000028.1"/>
</dbReference>
<dbReference type="InterPro" id="IPR021254">
    <property type="entry name" value="DUF2806"/>
</dbReference>
<evidence type="ECO:0000313" key="1">
    <source>
        <dbReference type="EMBL" id="EWM53176.1"/>
    </source>
</evidence>
<gene>
    <name evidence="1" type="ORF">RF007C_16315</name>
</gene>
<dbReference type="OrthoDB" id="9758333at2"/>
<keyword evidence="2" id="KW-1185">Reference proteome</keyword>
<dbReference type="EMBL" id="ATAX01000028">
    <property type="protein sequence ID" value="EWM53176.1"/>
    <property type="molecule type" value="Genomic_DNA"/>
</dbReference>
<reference evidence="1 2" key="1">
    <citation type="journal article" date="2014" name="PLoS ONE">
        <title>Rumen cellulosomics: divergent fiber-degrading strategies revealed by comparative genome-wide analysis of six ruminococcal strains.</title>
        <authorList>
            <person name="Dassa B."/>
            <person name="Borovok I."/>
            <person name="Ruimy-Israeli V."/>
            <person name="Lamed R."/>
            <person name="Flint H.J."/>
            <person name="Duncan S.H."/>
            <person name="Henrissat B."/>
            <person name="Coutinho P."/>
            <person name="Morrison M."/>
            <person name="Mosoni P."/>
            <person name="Yeoman C.J."/>
            <person name="White B.A."/>
            <person name="Bayer E.A."/>
        </authorList>
    </citation>
    <scope>NUCLEOTIDE SEQUENCE [LARGE SCALE GENOMIC DNA]</scope>
    <source>
        <strain evidence="1 2">007c</strain>
    </source>
</reference>
<dbReference type="Proteomes" id="UP000019365">
    <property type="component" value="Unassembled WGS sequence"/>
</dbReference>
<accession>W7UDI8</accession>
<dbReference type="eggNOG" id="ENOG502ZC32">
    <property type="taxonomic scope" value="Bacteria"/>
</dbReference>
<protein>
    <recommendedName>
        <fullName evidence="3">DUF2806 domain-containing protein</fullName>
    </recommendedName>
</protein>
<dbReference type="AlphaFoldDB" id="W7UDI8"/>
<evidence type="ECO:0008006" key="3">
    <source>
        <dbReference type="Google" id="ProtNLM"/>
    </source>
</evidence>
<proteinExistence type="predicted"/>
<dbReference type="Pfam" id="PF10987">
    <property type="entry name" value="DUF2806"/>
    <property type="match status" value="1"/>
</dbReference>
<evidence type="ECO:0000313" key="2">
    <source>
        <dbReference type="Proteomes" id="UP000019365"/>
    </source>
</evidence>
<sequence>MGLKTKAAEAALELATNENVLDKTVGLFGMLFPYLGTTKKTVDTYMSEIQNSDLSPDVKARLMLSAKSDLKRWKNQESIADIAFKCAKEGTDFSENSGVNEDWLDRYMDSAKFVSSEDMQLIWGKILANEFEAPGSTPLNMIRILSEITSDLANAFRIICSMTVKIKPLDPNEEIENDQAMIVPYNGNKNIFDKIGLSFGAISELEALGLIKFDGIVGYVIDCHEGLYEICINKNIDKFQSNAPQLNVGNVMLTKAGETLQKITEPIEIEEYYLMLAKYLMNKGVVYISEKLLFNENNNNNSENTIL</sequence>